<dbReference type="AlphaFoldDB" id="A0A6J6JLN1"/>
<evidence type="ECO:0000313" key="1">
    <source>
        <dbReference type="EMBL" id="CAB4638301.1"/>
    </source>
</evidence>
<gene>
    <name evidence="1" type="ORF">UFOPK1906_01917</name>
</gene>
<organism evidence="1">
    <name type="scientific">freshwater metagenome</name>
    <dbReference type="NCBI Taxonomy" id="449393"/>
    <lineage>
        <taxon>unclassified sequences</taxon>
        <taxon>metagenomes</taxon>
        <taxon>ecological metagenomes</taxon>
    </lineage>
</organism>
<protein>
    <submittedName>
        <fullName evidence="1">Unannotated protein</fullName>
    </submittedName>
</protein>
<reference evidence="1" key="1">
    <citation type="submission" date="2020-05" db="EMBL/GenBank/DDBJ databases">
        <authorList>
            <person name="Chiriac C."/>
            <person name="Salcher M."/>
            <person name="Ghai R."/>
            <person name="Kavagutti S V."/>
        </authorList>
    </citation>
    <scope>NUCLEOTIDE SEQUENCE</scope>
</reference>
<name>A0A6J6JLN1_9ZZZZ</name>
<dbReference type="EMBL" id="CAEZVC010000193">
    <property type="protein sequence ID" value="CAB4638301.1"/>
    <property type="molecule type" value="Genomic_DNA"/>
</dbReference>
<sequence>MAASVSGVFVAAAKMRNCSLARRSCVSESCGAPSRLRPSGASITTVAATASGDVGVVGAGRRKRCVTMLSRRVPFAAVASIRTGYTPDSDRTVPPSGAGHFSLSGSVSVFVEREASRMIAGVENTAFPSCSPAIVRSSRLRLVTALKRTRSTFVLAGRSPVESSTEKTPFGPTNAV</sequence>
<accession>A0A6J6JLN1</accession>
<proteinExistence type="predicted"/>